<dbReference type="AlphaFoldDB" id="A0ABD0XTP2"/>
<reference evidence="18 19" key="1">
    <citation type="submission" date="2024-07" db="EMBL/GenBank/DDBJ databases">
        <title>Chromosome-level genome assembly of the water stick insect Ranatra chinensis (Heteroptera: Nepidae).</title>
        <authorList>
            <person name="Liu X."/>
        </authorList>
    </citation>
    <scope>NUCLEOTIDE SEQUENCE [LARGE SCALE GENOMIC DNA]</scope>
    <source>
        <strain evidence="18">Cailab_2021Rc</strain>
        <tissue evidence="18">Muscle</tissue>
    </source>
</reference>
<comment type="caution">
    <text evidence="18">The sequence shown here is derived from an EMBL/GenBank/DDBJ whole genome shotgun (WGS) entry which is preliminary data.</text>
</comment>
<keyword evidence="10" id="KW-0411">Iron-sulfur</keyword>
<comment type="subcellular location">
    <subcellularLocation>
        <location evidence="1">Nucleus</location>
    </subcellularLocation>
</comment>
<proteinExistence type="predicted"/>
<evidence type="ECO:0000256" key="7">
    <source>
        <dbReference type="ARBA" id="ARBA00022806"/>
    </source>
</evidence>
<evidence type="ECO:0000256" key="5">
    <source>
        <dbReference type="ARBA" id="ARBA00022763"/>
    </source>
</evidence>
<protein>
    <recommendedName>
        <fullName evidence="16">Regulator of telomere elongation helicase 1 homolog</fullName>
    </recommendedName>
</protein>
<comment type="catalytic activity">
    <reaction evidence="15">
        <text>ATP + H2O = ADP + phosphate + H(+)</text>
        <dbReference type="Rhea" id="RHEA:13065"/>
        <dbReference type="ChEBI" id="CHEBI:15377"/>
        <dbReference type="ChEBI" id="CHEBI:15378"/>
        <dbReference type="ChEBI" id="CHEBI:30616"/>
        <dbReference type="ChEBI" id="CHEBI:43474"/>
        <dbReference type="ChEBI" id="CHEBI:456216"/>
    </reaction>
</comment>
<evidence type="ECO:0000256" key="16">
    <source>
        <dbReference type="ARBA" id="ARBA00073810"/>
    </source>
</evidence>
<evidence type="ECO:0000313" key="19">
    <source>
        <dbReference type="Proteomes" id="UP001558652"/>
    </source>
</evidence>
<keyword evidence="8" id="KW-0067">ATP-binding</keyword>
<dbReference type="Pfam" id="PF23109">
    <property type="entry name" value="ARCH_RTEL1"/>
    <property type="match status" value="1"/>
</dbReference>
<evidence type="ECO:0000256" key="11">
    <source>
        <dbReference type="ARBA" id="ARBA00023125"/>
    </source>
</evidence>
<evidence type="ECO:0000256" key="15">
    <source>
        <dbReference type="ARBA" id="ARBA00049360"/>
    </source>
</evidence>
<gene>
    <name evidence="18" type="ORF">AAG570_008042</name>
</gene>
<dbReference type="GO" id="GO:0046872">
    <property type="term" value="F:metal ion binding"/>
    <property type="evidence" value="ECO:0007669"/>
    <property type="project" value="UniProtKB-KW"/>
</dbReference>
<keyword evidence="11" id="KW-0238">DNA-binding</keyword>
<dbReference type="NCBIfam" id="TIGR00604">
    <property type="entry name" value="rad3"/>
    <property type="match status" value="1"/>
</dbReference>
<evidence type="ECO:0000256" key="4">
    <source>
        <dbReference type="ARBA" id="ARBA00022741"/>
    </source>
</evidence>
<accession>A0ABD0XTP2</accession>
<evidence type="ECO:0000256" key="1">
    <source>
        <dbReference type="ARBA" id="ARBA00004123"/>
    </source>
</evidence>
<keyword evidence="14" id="KW-0539">Nucleus</keyword>
<feature type="domain" description="ATP-dependent helicase C-terminal" evidence="17">
    <location>
        <begin position="263"/>
        <end position="413"/>
    </location>
</feature>
<keyword evidence="7" id="KW-0347">Helicase</keyword>
<evidence type="ECO:0000256" key="13">
    <source>
        <dbReference type="ARBA" id="ARBA00023235"/>
    </source>
</evidence>
<dbReference type="InterPro" id="IPR013020">
    <property type="entry name" value="Rad3/Chl1-like"/>
</dbReference>
<organism evidence="18 19">
    <name type="scientific">Ranatra chinensis</name>
    <dbReference type="NCBI Taxonomy" id="642074"/>
    <lineage>
        <taxon>Eukaryota</taxon>
        <taxon>Metazoa</taxon>
        <taxon>Ecdysozoa</taxon>
        <taxon>Arthropoda</taxon>
        <taxon>Hexapoda</taxon>
        <taxon>Insecta</taxon>
        <taxon>Pterygota</taxon>
        <taxon>Neoptera</taxon>
        <taxon>Paraneoptera</taxon>
        <taxon>Hemiptera</taxon>
        <taxon>Heteroptera</taxon>
        <taxon>Panheteroptera</taxon>
        <taxon>Nepomorpha</taxon>
        <taxon>Nepidae</taxon>
        <taxon>Ranatrinae</taxon>
        <taxon>Ranatra</taxon>
    </lineage>
</organism>
<evidence type="ECO:0000259" key="17">
    <source>
        <dbReference type="SMART" id="SM00491"/>
    </source>
</evidence>
<name>A0ABD0XTP2_9HEMI</name>
<evidence type="ECO:0000256" key="6">
    <source>
        <dbReference type="ARBA" id="ARBA00022801"/>
    </source>
</evidence>
<keyword evidence="13" id="KW-0413">Isomerase</keyword>
<evidence type="ECO:0000256" key="8">
    <source>
        <dbReference type="ARBA" id="ARBA00022840"/>
    </source>
</evidence>
<evidence type="ECO:0000256" key="10">
    <source>
        <dbReference type="ARBA" id="ARBA00023014"/>
    </source>
</evidence>
<dbReference type="InterPro" id="IPR057498">
    <property type="entry name" value="Rtel1_ARCH"/>
</dbReference>
<dbReference type="Pfam" id="PF13307">
    <property type="entry name" value="Helicase_C_2"/>
    <property type="match status" value="1"/>
</dbReference>
<keyword evidence="5" id="KW-0227">DNA damage</keyword>
<sequence length="464" mass="52531">MDEDCFISVEREYNAEDVCIFKEKLQKLEKILNDLEPNKSDIGVTYKGSYIFEILGKAEITRQNHGEIANLALKISDDIVSLNSGSLYSKRGISLRKFAESLLSLYSFIGPSADYKTTDINFKMYIEQEVVKRPSSNMWLTKSDVLPTKAKRVNFWCFNPGFGMSGLINNNVHCVILTSGTLSPLNATINELGLNNPVTLENPHIINPSQVLVNIIPNGPRNLVLNSSFNNRENDDYWTELGLTLQNFSRIIPQGVLVFFPSYTTLNKAQKSWQVSGLWKKINNSKPIFVEPPNKVHLKDVLADYRKAIDSGNGKGAILLGVCRGKISEGFDFRNDYCRGVLITGIPFPPLLDPRISLKKQYMDETYSKKGIMSGETWYNCEAMRAVNQAIGRVIRHSKDFGAILLCDVRFSNKNNLSYLSKWLCPYIKKMKTFGESIASLTSFFRDNSQVSFMIYFSVQLFNN</sequence>
<evidence type="ECO:0000256" key="3">
    <source>
        <dbReference type="ARBA" id="ARBA00022723"/>
    </source>
</evidence>
<evidence type="ECO:0000256" key="12">
    <source>
        <dbReference type="ARBA" id="ARBA00023204"/>
    </source>
</evidence>
<keyword evidence="6" id="KW-0378">Hydrolase</keyword>
<dbReference type="InterPro" id="IPR045028">
    <property type="entry name" value="DinG/Rad3-like"/>
</dbReference>
<dbReference type="GO" id="GO:0016787">
    <property type="term" value="F:hydrolase activity"/>
    <property type="evidence" value="ECO:0007669"/>
    <property type="project" value="UniProtKB-KW"/>
</dbReference>
<keyword evidence="2" id="KW-0004">4Fe-4S</keyword>
<dbReference type="InterPro" id="IPR006555">
    <property type="entry name" value="ATP-dep_Helicase_C"/>
</dbReference>
<evidence type="ECO:0000256" key="9">
    <source>
        <dbReference type="ARBA" id="ARBA00023004"/>
    </source>
</evidence>
<keyword evidence="19" id="KW-1185">Reference proteome</keyword>
<evidence type="ECO:0000313" key="18">
    <source>
        <dbReference type="EMBL" id="KAL1110514.1"/>
    </source>
</evidence>
<dbReference type="PANTHER" id="PTHR11472:SF34">
    <property type="entry name" value="REGULATOR OF TELOMERE ELONGATION HELICASE 1"/>
    <property type="match status" value="1"/>
</dbReference>
<dbReference type="Gene3D" id="3.40.50.300">
    <property type="entry name" value="P-loop containing nucleotide triphosphate hydrolases"/>
    <property type="match status" value="1"/>
</dbReference>
<dbReference type="GO" id="GO:0005524">
    <property type="term" value="F:ATP binding"/>
    <property type="evidence" value="ECO:0007669"/>
    <property type="project" value="UniProtKB-KW"/>
</dbReference>
<dbReference type="EMBL" id="JBFDAA010000022">
    <property type="protein sequence ID" value="KAL1110514.1"/>
    <property type="molecule type" value="Genomic_DNA"/>
</dbReference>
<dbReference type="Proteomes" id="UP001558652">
    <property type="component" value="Unassembled WGS sequence"/>
</dbReference>
<evidence type="ECO:0000256" key="14">
    <source>
        <dbReference type="ARBA" id="ARBA00023242"/>
    </source>
</evidence>
<keyword evidence="9" id="KW-0408">Iron</keyword>
<dbReference type="InterPro" id="IPR027417">
    <property type="entry name" value="P-loop_NTPase"/>
</dbReference>
<evidence type="ECO:0000256" key="2">
    <source>
        <dbReference type="ARBA" id="ARBA00022485"/>
    </source>
</evidence>
<dbReference type="GO" id="GO:0006281">
    <property type="term" value="P:DNA repair"/>
    <property type="evidence" value="ECO:0007669"/>
    <property type="project" value="UniProtKB-KW"/>
</dbReference>
<dbReference type="GO" id="GO:0003677">
    <property type="term" value="F:DNA binding"/>
    <property type="evidence" value="ECO:0007669"/>
    <property type="project" value="UniProtKB-KW"/>
</dbReference>
<keyword evidence="3" id="KW-0479">Metal-binding</keyword>
<dbReference type="SMART" id="SM00491">
    <property type="entry name" value="HELICc2"/>
    <property type="match status" value="1"/>
</dbReference>
<dbReference type="CDD" id="cd18788">
    <property type="entry name" value="SF2_C_XPD"/>
    <property type="match status" value="1"/>
</dbReference>
<dbReference type="PANTHER" id="PTHR11472">
    <property type="entry name" value="DNA REPAIR DEAD HELICASE RAD3/XP-D SUBFAMILY MEMBER"/>
    <property type="match status" value="1"/>
</dbReference>
<dbReference type="GO" id="GO:0004386">
    <property type="term" value="F:helicase activity"/>
    <property type="evidence" value="ECO:0007669"/>
    <property type="project" value="UniProtKB-KW"/>
</dbReference>
<dbReference type="GO" id="GO:0005634">
    <property type="term" value="C:nucleus"/>
    <property type="evidence" value="ECO:0007669"/>
    <property type="project" value="UniProtKB-SubCell"/>
</dbReference>
<keyword evidence="12" id="KW-0234">DNA repair</keyword>
<dbReference type="FunFam" id="3.40.50.300:FF:000431">
    <property type="entry name" value="Regulator of telomere elongation helicase 1"/>
    <property type="match status" value="1"/>
</dbReference>
<dbReference type="GO" id="GO:0051539">
    <property type="term" value="F:4 iron, 4 sulfur cluster binding"/>
    <property type="evidence" value="ECO:0007669"/>
    <property type="project" value="UniProtKB-KW"/>
</dbReference>
<keyword evidence="4" id="KW-0547">Nucleotide-binding</keyword>